<evidence type="ECO:0000313" key="2">
    <source>
        <dbReference type="Proteomes" id="UP000887458"/>
    </source>
</evidence>
<accession>A0ABQ8JA24</accession>
<name>A0ABQ8JA24_DERPT</name>
<sequence length="64" mass="7983">MTPNHYYHLNQYDKQQQQHQQQQPKQLQYIHLVSDQDHHCNFSYGNNIVNYSDDDDRWLQLKMY</sequence>
<dbReference type="Proteomes" id="UP000887458">
    <property type="component" value="Unassembled WGS sequence"/>
</dbReference>
<dbReference type="EMBL" id="NJHN03000060">
    <property type="protein sequence ID" value="KAH9419216.1"/>
    <property type="molecule type" value="Genomic_DNA"/>
</dbReference>
<organism evidence="1 2">
    <name type="scientific">Dermatophagoides pteronyssinus</name>
    <name type="common">European house dust mite</name>
    <dbReference type="NCBI Taxonomy" id="6956"/>
    <lineage>
        <taxon>Eukaryota</taxon>
        <taxon>Metazoa</taxon>
        <taxon>Ecdysozoa</taxon>
        <taxon>Arthropoda</taxon>
        <taxon>Chelicerata</taxon>
        <taxon>Arachnida</taxon>
        <taxon>Acari</taxon>
        <taxon>Acariformes</taxon>
        <taxon>Sarcoptiformes</taxon>
        <taxon>Astigmata</taxon>
        <taxon>Psoroptidia</taxon>
        <taxon>Analgoidea</taxon>
        <taxon>Pyroglyphidae</taxon>
        <taxon>Dermatophagoidinae</taxon>
        <taxon>Dermatophagoides</taxon>
    </lineage>
</organism>
<protein>
    <submittedName>
        <fullName evidence="1">Uncharacterized protein</fullName>
    </submittedName>
</protein>
<reference evidence="1 2" key="1">
    <citation type="journal article" date="2018" name="J. Allergy Clin. Immunol.">
        <title>High-quality assembly of Dermatophagoides pteronyssinus genome and transcriptome reveals a wide range of novel allergens.</title>
        <authorList>
            <person name="Liu X.Y."/>
            <person name="Yang K.Y."/>
            <person name="Wang M.Q."/>
            <person name="Kwok J.S."/>
            <person name="Zeng X."/>
            <person name="Yang Z."/>
            <person name="Xiao X.J."/>
            <person name="Lau C.P."/>
            <person name="Li Y."/>
            <person name="Huang Z.M."/>
            <person name="Ba J.G."/>
            <person name="Yim A.K."/>
            <person name="Ouyang C.Y."/>
            <person name="Ngai S.M."/>
            <person name="Chan T.F."/>
            <person name="Leung E.L."/>
            <person name="Liu L."/>
            <person name="Liu Z.G."/>
            <person name="Tsui S.K."/>
        </authorList>
    </citation>
    <scope>NUCLEOTIDE SEQUENCE [LARGE SCALE GENOMIC DNA]</scope>
    <source>
        <strain evidence="1">Derp</strain>
    </source>
</reference>
<reference evidence="1 2" key="2">
    <citation type="journal article" date="2022" name="Mol. Biol. Evol.">
        <title>Comparative Genomics Reveals Insights into the Divergent Evolution of Astigmatic Mites and Household Pest Adaptations.</title>
        <authorList>
            <person name="Xiong Q."/>
            <person name="Wan A.T."/>
            <person name="Liu X."/>
            <person name="Fung C.S."/>
            <person name="Xiao X."/>
            <person name="Malainual N."/>
            <person name="Hou J."/>
            <person name="Wang L."/>
            <person name="Wang M."/>
            <person name="Yang K.Y."/>
            <person name="Cui Y."/>
            <person name="Leung E.L."/>
            <person name="Nong W."/>
            <person name="Shin S.K."/>
            <person name="Au S.W."/>
            <person name="Jeong K.Y."/>
            <person name="Chew F.T."/>
            <person name="Hui J.H."/>
            <person name="Leung T.F."/>
            <person name="Tungtrongchitr A."/>
            <person name="Zhong N."/>
            <person name="Liu Z."/>
            <person name="Tsui S.K."/>
        </authorList>
    </citation>
    <scope>NUCLEOTIDE SEQUENCE [LARGE SCALE GENOMIC DNA]</scope>
    <source>
        <strain evidence="1">Derp</strain>
    </source>
</reference>
<keyword evidence="2" id="KW-1185">Reference proteome</keyword>
<proteinExistence type="predicted"/>
<comment type="caution">
    <text evidence="1">The sequence shown here is derived from an EMBL/GenBank/DDBJ whole genome shotgun (WGS) entry which is preliminary data.</text>
</comment>
<evidence type="ECO:0000313" key="1">
    <source>
        <dbReference type="EMBL" id="KAH9419216.1"/>
    </source>
</evidence>
<gene>
    <name evidence="1" type="ORF">DERP_005720</name>
</gene>